<feature type="transmembrane region" description="Helical" evidence="1">
    <location>
        <begin position="144"/>
        <end position="163"/>
    </location>
</feature>
<feature type="transmembrane region" description="Helical" evidence="1">
    <location>
        <begin position="60"/>
        <end position="79"/>
    </location>
</feature>
<name>A0A0A0KQ03_CUCSA</name>
<dbReference type="AlphaFoldDB" id="A0A0A0KQ03"/>
<proteinExistence type="predicted"/>
<keyword evidence="3" id="KW-1185">Reference proteome</keyword>
<keyword evidence="1" id="KW-0812">Transmembrane</keyword>
<feature type="transmembrane region" description="Helical" evidence="1">
    <location>
        <begin position="119"/>
        <end position="138"/>
    </location>
</feature>
<keyword evidence="1" id="KW-0472">Membrane</keyword>
<dbReference type="Proteomes" id="UP000029981">
    <property type="component" value="Chromosome 5"/>
</dbReference>
<organism evidence="2 3">
    <name type="scientific">Cucumis sativus</name>
    <name type="common">Cucumber</name>
    <dbReference type="NCBI Taxonomy" id="3659"/>
    <lineage>
        <taxon>Eukaryota</taxon>
        <taxon>Viridiplantae</taxon>
        <taxon>Streptophyta</taxon>
        <taxon>Embryophyta</taxon>
        <taxon>Tracheophyta</taxon>
        <taxon>Spermatophyta</taxon>
        <taxon>Magnoliopsida</taxon>
        <taxon>eudicotyledons</taxon>
        <taxon>Gunneridae</taxon>
        <taxon>Pentapetalae</taxon>
        <taxon>rosids</taxon>
        <taxon>fabids</taxon>
        <taxon>Cucurbitales</taxon>
        <taxon>Cucurbitaceae</taxon>
        <taxon>Benincaseae</taxon>
        <taxon>Cucumis</taxon>
    </lineage>
</organism>
<evidence type="ECO:0000256" key="1">
    <source>
        <dbReference type="SAM" id="Phobius"/>
    </source>
</evidence>
<evidence type="ECO:0000313" key="3">
    <source>
        <dbReference type="Proteomes" id="UP000029981"/>
    </source>
</evidence>
<reference evidence="2 3" key="1">
    <citation type="journal article" date="2009" name="Nat. Genet.">
        <title>The genome of the cucumber, Cucumis sativus L.</title>
        <authorList>
            <person name="Huang S."/>
            <person name="Li R."/>
            <person name="Zhang Z."/>
            <person name="Li L."/>
            <person name="Gu X."/>
            <person name="Fan W."/>
            <person name="Lucas W.J."/>
            <person name="Wang X."/>
            <person name="Xie B."/>
            <person name="Ni P."/>
            <person name="Ren Y."/>
            <person name="Zhu H."/>
            <person name="Li J."/>
            <person name="Lin K."/>
            <person name="Jin W."/>
            <person name="Fei Z."/>
            <person name="Li G."/>
            <person name="Staub J."/>
            <person name="Kilian A."/>
            <person name="van der Vossen E.A."/>
            <person name="Wu Y."/>
            <person name="Guo J."/>
            <person name="He J."/>
            <person name="Jia Z."/>
            <person name="Ren Y."/>
            <person name="Tian G."/>
            <person name="Lu Y."/>
            <person name="Ruan J."/>
            <person name="Qian W."/>
            <person name="Wang M."/>
            <person name="Huang Q."/>
            <person name="Li B."/>
            <person name="Xuan Z."/>
            <person name="Cao J."/>
            <person name="Asan"/>
            <person name="Wu Z."/>
            <person name="Zhang J."/>
            <person name="Cai Q."/>
            <person name="Bai Y."/>
            <person name="Zhao B."/>
            <person name="Han Y."/>
            <person name="Li Y."/>
            <person name="Li X."/>
            <person name="Wang S."/>
            <person name="Shi Q."/>
            <person name="Liu S."/>
            <person name="Cho W.K."/>
            <person name="Kim J.Y."/>
            <person name="Xu Y."/>
            <person name="Heller-Uszynska K."/>
            <person name="Miao H."/>
            <person name="Cheng Z."/>
            <person name="Zhang S."/>
            <person name="Wu J."/>
            <person name="Yang Y."/>
            <person name="Kang H."/>
            <person name="Li M."/>
            <person name="Liang H."/>
            <person name="Ren X."/>
            <person name="Shi Z."/>
            <person name="Wen M."/>
            <person name="Jian M."/>
            <person name="Yang H."/>
            <person name="Zhang G."/>
            <person name="Yang Z."/>
            <person name="Chen R."/>
            <person name="Liu S."/>
            <person name="Li J."/>
            <person name="Ma L."/>
            <person name="Liu H."/>
            <person name="Zhou Y."/>
            <person name="Zhao J."/>
            <person name="Fang X."/>
            <person name="Li G."/>
            <person name="Fang L."/>
            <person name="Li Y."/>
            <person name="Liu D."/>
            <person name="Zheng H."/>
            <person name="Zhang Y."/>
            <person name="Qin N."/>
            <person name="Li Z."/>
            <person name="Yang G."/>
            <person name="Yang S."/>
            <person name="Bolund L."/>
            <person name="Kristiansen K."/>
            <person name="Zheng H."/>
            <person name="Li S."/>
            <person name="Zhang X."/>
            <person name="Yang H."/>
            <person name="Wang J."/>
            <person name="Sun R."/>
            <person name="Zhang B."/>
            <person name="Jiang S."/>
            <person name="Wang J."/>
            <person name="Du Y."/>
            <person name="Li S."/>
        </authorList>
    </citation>
    <scope>NUCLEOTIDE SEQUENCE [LARGE SCALE GENOMIC DNA]</scope>
    <source>
        <strain evidence="3">cv. 9930</strain>
    </source>
</reference>
<protein>
    <submittedName>
        <fullName evidence="2">Uncharacterized protein</fullName>
    </submittedName>
</protein>
<keyword evidence="1" id="KW-1133">Transmembrane helix</keyword>
<sequence length="164" mass="17782">MAETPPHEISLDMNKLNSLIFAVTNRNPGISSCTWGGAASDCLPIYIKMQRPSPVNSPQFGNTFLSLTFQAIVGLFLSLNPSSSSPLPSRLFAAVMLTSFIFSYDGVILQKPFPKTAQLLQTFGALFAAIGTCIIGSLLLYPNFTWICWLAAGLILPAFIISFK</sequence>
<dbReference type="EMBL" id="CM002926">
    <property type="protein sequence ID" value="KGN49806.1"/>
    <property type="molecule type" value="Genomic_DNA"/>
</dbReference>
<reference evidence="2 3" key="2">
    <citation type="journal article" date="2009" name="PLoS ONE">
        <title>An integrated genetic and cytogenetic map of the cucumber genome.</title>
        <authorList>
            <person name="Ren Y."/>
            <person name="Zhang Z."/>
            <person name="Liu J."/>
            <person name="Staub J.E."/>
            <person name="Han Y."/>
            <person name="Cheng Z."/>
            <person name="Li X."/>
            <person name="Lu J."/>
            <person name="Miao H."/>
            <person name="Kang H."/>
            <person name="Xie B."/>
            <person name="Gu X."/>
            <person name="Wang X."/>
            <person name="Du Y."/>
            <person name="Jin W."/>
            <person name="Huang S."/>
        </authorList>
    </citation>
    <scope>NUCLEOTIDE SEQUENCE [LARGE SCALE GENOMIC DNA]</scope>
    <source>
        <strain evidence="3">cv. 9930</strain>
    </source>
</reference>
<evidence type="ECO:0000313" key="2">
    <source>
        <dbReference type="EMBL" id="KGN49806.1"/>
    </source>
</evidence>
<accession>A0A0A0KQ03</accession>
<reference evidence="2 3" key="3">
    <citation type="journal article" date="2010" name="BMC Genomics">
        <title>Transcriptome sequencing and comparative analysis of cucumber flowers with different sex types.</title>
        <authorList>
            <person name="Guo S."/>
            <person name="Zheng Y."/>
            <person name="Joung J.G."/>
            <person name="Liu S."/>
            <person name="Zhang Z."/>
            <person name="Crasta O.R."/>
            <person name="Sobral B.W."/>
            <person name="Xu Y."/>
            <person name="Huang S."/>
            <person name="Fei Z."/>
        </authorList>
    </citation>
    <scope>NUCLEOTIDE SEQUENCE [LARGE SCALE GENOMIC DNA]</scope>
    <source>
        <strain evidence="3">cv. 9930</strain>
    </source>
</reference>
<dbReference type="Gramene" id="KGN49806">
    <property type="protein sequence ID" value="KGN49806"/>
    <property type="gene ID" value="Csa_5G136900"/>
</dbReference>
<feature type="transmembrane region" description="Helical" evidence="1">
    <location>
        <begin position="91"/>
        <end position="107"/>
    </location>
</feature>
<reference evidence="2 3" key="4">
    <citation type="journal article" date="2011" name="BMC Genomics">
        <title>RNA-Seq improves annotation of protein-coding genes in the cucumber genome.</title>
        <authorList>
            <person name="Li Z."/>
            <person name="Zhang Z."/>
            <person name="Yan P."/>
            <person name="Huang S."/>
            <person name="Fei Z."/>
            <person name="Lin K."/>
        </authorList>
    </citation>
    <scope>NUCLEOTIDE SEQUENCE [LARGE SCALE GENOMIC DNA]</scope>
    <source>
        <strain evidence="3">cv. 9930</strain>
    </source>
</reference>
<gene>
    <name evidence="2" type="ORF">Csa_5G136900</name>
</gene>
<dbReference type="OMA" id="CTHLEAS"/>